<comment type="subcellular location">
    <subcellularLocation>
        <location evidence="1">Membrane</location>
        <topology evidence="1">Multi-pass membrane protein</topology>
    </subcellularLocation>
</comment>
<keyword evidence="3 5" id="KW-1133">Transmembrane helix</keyword>
<evidence type="ECO:0000256" key="1">
    <source>
        <dbReference type="ARBA" id="ARBA00004141"/>
    </source>
</evidence>
<dbReference type="EMBL" id="NUMG01000019">
    <property type="protein sequence ID" value="PGU00849.1"/>
    <property type="molecule type" value="Genomic_DNA"/>
</dbReference>
<evidence type="ECO:0000256" key="5">
    <source>
        <dbReference type="SAM" id="Phobius"/>
    </source>
</evidence>
<feature type="domain" description="Yip1" evidence="6">
    <location>
        <begin position="19"/>
        <end position="222"/>
    </location>
</feature>
<dbReference type="RefSeq" id="WP_098841199.1">
    <property type="nucleotide sequence ID" value="NZ_NUMG01000019.1"/>
</dbReference>
<keyword evidence="4 5" id="KW-0472">Membrane</keyword>
<evidence type="ECO:0000313" key="8">
    <source>
        <dbReference type="Proteomes" id="UP000225766"/>
    </source>
</evidence>
<comment type="caution">
    <text evidence="7">The sequence shown here is derived from an EMBL/GenBank/DDBJ whole genome shotgun (WGS) entry which is preliminary data.</text>
</comment>
<proteinExistence type="predicted"/>
<dbReference type="Proteomes" id="UP000225766">
    <property type="component" value="Unassembled WGS sequence"/>
</dbReference>
<protein>
    <recommendedName>
        <fullName evidence="6">Yip1 domain-containing protein</fullName>
    </recommendedName>
</protein>
<gene>
    <name evidence="7" type="ORF">COD19_14610</name>
</gene>
<evidence type="ECO:0000256" key="4">
    <source>
        <dbReference type="ARBA" id="ARBA00023136"/>
    </source>
</evidence>
<evidence type="ECO:0000313" key="7">
    <source>
        <dbReference type="EMBL" id="PGU00849.1"/>
    </source>
</evidence>
<keyword evidence="2 5" id="KW-0812">Transmembrane</keyword>
<name>A0A2C1LSK4_BACCE</name>
<feature type="transmembrane region" description="Helical" evidence="5">
    <location>
        <begin position="89"/>
        <end position="114"/>
    </location>
</feature>
<dbReference type="AlphaFoldDB" id="A0A2C1LSK4"/>
<reference evidence="7 8" key="1">
    <citation type="submission" date="2017-09" db="EMBL/GenBank/DDBJ databases">
        <title>Large-scale bioinformatics analysis of Bacillus genomes uncovers conserved roles of natural products in bacterial physiology.</title>
        <authorList>
            <consortium name="Agbiome Team Llc"/>
            <person name="Bleich R.M."/>
            <person name="Grubbs K.J."/>
            <person name="Santa Maria K.C."/>
            <person name="Allen S.E."/>
            <person name="Farag S."/>
            <person name="Shank E.A."/>
            <person name="Bowers A."/>
        </authorList>
    </citation>
    <scope>NUCLEOTIDE SEQUENCE [LARGE SCALE GENOMIC DNA]</scope>
    <source>
        <strain evidence="7 8">AFS040105</strain>
    </source>
</reference>
<feature type="transmembrane region" description="Helical" evidence="5">
    <location>
        <begin position="206"/>
        <end position="231"/>
    </location>
</feature>
<sequence length="236" mass="25346">MEANMNTQKAGGERPSLLGMITSPGLQFERMKTSEKVWGMFFLVALLQGLVGSLTTYVVNTSPEMVKMQKELSEFGGEFATKSSLTSEVIYGGVSSFVGTMLGAIIIAGIYKVFMMFFGNDTSYKTLLTIVVYTNIALIIGGLINGVIGLMLDGGATQYTSLGPLFEQGSLAYGIGNTIELFYLWNLVLIWLGLQITAGLSKVKAAIPIIILFIIKAAFLAAIVVLVAAFLPNMPI</sequence>
<dbReference type="InterPro" id="IPR006977">
    <property type="entry name" value="Yip1_dom"/>
</dbReference>
<evidence type="ECO:0000256" key="3">
    <source>
        <dbReference type="ARBA" id="ARBA00022989"/>
    </source>
</evidence>
<organism evidence="7 8">
    <name type="scientific">Bacillus cereus</name>
    <dbReference type="NCBI Taxonomy" id="1396"/>
    <lineage>
        <taxon>Bacteria</taxon>
        <taxon>Bacillati</taxon>
        <taxon>Bacillota</taxon>
        <taxon>Bacilli</taxon>
        <taxon>Bacillales</taxon>
        <taxon>Bacillaceae</taxon>
        <taxon>Bacillus</taxon>
        <taxon>Bacillus cereus group</taxon>
    </lineage>
</organism>
<feature type="transmembrane region" description="Helical" evidence="5">
    <location>
        <begin position="37"/>
        <end position="59"/>
    </location>
</feature>
<dbReference type="GO" id="GO:0016020">
    <property type="term" value="C:membrane"/>
    <property type="evidence" value="ECO:0007669"/>
    <property type="project" value="UniProtKB-SubCell"/>
</dbReference>
<feature type="transmembrane region" description="Helical" evidence="5">
    <location>
        <begin position="171"/>
        <end position="194"/>
    </location>
</feature>
<feature type="transmembrane region" description="Helical" evidence="5">
    <location>
        <begin position="126"/>
        <end position="151"/>
    </location>
</feature>
<dbReference type="Pfam" id="PF04893">
    <property type="entry name" value="Yip1"/>
    <property type="match status" value="1"/>
</dbReference>
<evidence type="ECO:0000259" key="6">
    <source>
        <dbReference type="Pfam" id="PF04893"/>
    </source>
</evidence>
<accession>A0A2C1LSK4</accession>
<evidence type="ECO:0000256" key="2">
    <source>
        <dbReference type="ARBA" id="ARBA00022692"/>
    </source>
</evidence>